<dbReference type="RefSeq" id="XP_028967995.1">
    <property type="nucleotide sequence ID" value="XM_029112162.1"/>
</dbReference>
<dbReference type="InterPro" id="IPR043504">
    <property type="entry name" value="Peptidase_S1_PA_chymotrypsin"/>
</dbReference>
<dbReference type="KEGG" id="goe:100901843"/>
<dbReference type="InterPro" id="IPR009003">
    <property type="entry name" value="Peptidase_S1_PA"/>
</dbReference>
<accession>A0AAJ7WIA7</accession>
<dbReference type="GeneID" id="100901843"/>
<dbReference type="GO" id="GO:0006508">
    <property type="term" value="P:proteolysis"/>
    <property type="evidence" value="ECO:0007669"/>
    <property type="project" value="UniProtKB-KW"/>
</dbReference>
<keyword evidence="2" id="KW-0720">Serine protease</keyword>
<dbReference type="Gene3D" id="2.40.10.10">
    <property type="entry name" value="Trypsin-like serine proteases"/>
    <property type="match status" value="1"/>
</dbReference>
<reference evidence="5" key="1">
    <citation type="submission" date="2025-08" db="UniProtKB">
        <authorList>
            <consortium name="RefSeq"/>
        </authorList>
    </citation>
    <scope>IDENTIFICATION</scope>
</reference>
<proteinExistence type="predicted"/>
<keyword evidence="2" id="KW-0378">Hydrolase</keyword>
<keyword evidence="1" id="KW-1015">Disulfide bond</keyword>
<dbReference type="InterPro" id="IPR033116">
    <property type="entry name" value="TRYPSIN_SER"/>
</dbReference>
<protein>
    <submittedName>
        <fullName evidence="5">Serine protease 33-like</fullName>
    </submittedName>
</protein>
<gene>
    <name evidence="5" type="primary">LOC100901843</name>
</gene>
<dbReference type="PROSITE" id="PS00135">
    <property type="entry name" value="TRYPSIN_SER"/>
    <property type="match status" value="1"/>
</dbReference>
<dbReference type="PANTHER" id="PTHR24252">
    <property type="entry name" value="ACROSIN-RELATED"/>
    <property type="match status" value="1"/>
</dbReference>
<dbReference type="PROSITE" id="PS00134">
    <property type="entry name" value="TRYPSIN_HIS"/>
    <property type="match status" value="1"/>
</dbReference>
<keyword evidence="4" id="KW-1185">Reference proteome</keyword>
<dbReference type="FunFam" id="2.40.10.10:FF:000072">
    <property type="entry name" value="CLIP-domain serine protease"/>
    <property type="match status" value="1"/>
</dbReference>
<evidence type="ECO:0000256" key="1">
    <source>
        <dbReference type="ARBA" id="ARBA00023157"/>
    </source>
</evidence>
<evidence type="ECO:0000313" key="5">
    <source>
        <dbReference type="RefSeq" id="XP_028967995.1"/>
    </source>
</evidence>
<dbReference type="Pfam" id="PF00089">
    <property type="entry name" value="Trypsin"/>
    <property type="match status" value="1"/>
</dbReference>
<name>A0AAJ7WIA7_9ACAR</name>
<dbReference type="CDD" id="cd00190">
    <property type="entry name" value="Tryp_SPc"/>
    <property type="match status" value="1"/>
</dbReference>
<organism evidence="4 5">
    <name type="scientific">Galendromus occidentalis</name>
    <name type="common">western predatory mite</name>
    <dbReference type="NCBI Taxonomy" id="34638"/>
    <lineage>
        <taxon>Eukaryota</taxon>
        <taxon>Metazoa</taxon>
        <taxon>Ecdysozoa</taxon>
        <taxon>Arthropoda</taxon>
        <taxon>Chelicerata</taxon>
        <taxon>Arachnida</taxon>
        <taxon>Acari</taxon>
        <taxon>Parasitiformes</taxon>
        <taxon>Mesostigmata</taxon>
        <taxon>Gamasina</taxon>
        <taxon>Phytoseioidea</taxon>
        <taxon>Phytoseiidae</taxon>
        <taxon>Typhlodrominae</taxon>
        <taxon>Galendromus</taxon>
    </lineage>
</organism>
<evidence type="ECO:0000313" key="4">
    <source>
        <dbReference type="Proteomes" id="UP000694867"/>
    </source>
</evidence>
<dbReference type="PRINTS" id="PR00722">
    <property type="entry name" value="CHYMOTRYPSIN"/>
</dbReference>
<evidence type="ECO:0000259" key="3">
    <source>
        <dbReference type="PROSITE" id="PS50240"/>
    </source>
</evidence>
<dbReference type="InterPro" id="IPR001314">
    <property type="entry name" value="Peptidase_S1A"/>
</dbReference>
<feature type="domain" description="Peptidase S1" evidence="3">
    <location>
        <begin position="213"/>
        <end position="452"/>
    </location>
</feature>
<sequence length="453" mass="50558">MFTVHREYRLSDGFANVAQVYYMQGEEFSMLKILLQRDDGMSAIRWDAGCLRSMMQVLLSLHYLPILIFVTDVAAQYNSETVPFLDPMAPQTPDQPIMKYRQRTTSKRSSWRMRSRYASKSGKGNFLQFVRRPFSQRIVGRLNNDIDGCDMGQKCGMIFSCLMSGGKPVKACSGSLLQYCCDHPSEKIIQPPVFGPVKNDPYCGRSGGRVSRIVGGNDAEFGEFPWQAFILVAGSRCGGALVGRQHVVTAGHCVAKAKSAESIKVILGDLVLNSDLEELPNEEFNVVQIRVHPNFQFTPQADRYDVAILVLDRPVQYRENIMPICIPEKGADFTGRTATVAGWGAVEPGSKLRPRTLQNVQVPVMKNEQCERWHRKQGINLRIHPEMMCAGYEFGGRDSCQGDSGGPLMFNDNGVWYLIGVVSAGYSCAKQYQPGIYHRVSSSSDWISANVFS</sequence>
<keyword evidence="2" id="KW-0645">Protease</keyword>
<dbReference type="PANTHER" id="PTHR24252:SF7">
    <property type="entry name" value="HYALIN"/>
    <property type="match status" value="1"/>
</dbReference>
<dbReference type="InterPro" id="IPR018114">
    <property type="entry name" value="TRYPSIN_HIS"/>
</dbReference>
<dbReference type="SMART" id="SM00020">
    <property type="entry name" value="Tryp_SPc"/>
    <property type="match status" value="1"/>
</dbReference>
<dbReference type="Proteomes" id="UP000694867">
    <property type="component" value="Unplaced"/>
</dbReference>
<evidence type="ECO:0000256" key="2">
    <source>
        <dbReference type="RuleBase" id="RU363034"/>
    </source>
</evidence>
<dbReference type="AlphaFoldDB" id="A0AAJ7WIA7"/>
<dbReference type="PROSITE" id="PS50240">
    <property type="entry name" value="TRYPSIN_DOM"/>
    <property type="match status" value="1"/>
</dbReference>
<dbReference type="SUPFAM" id="SSF50494">
    <property type="entry name" value="Trypsin-like serine proteases"/>
    <property type="match status" value="1"/>
</dbReference>
<dbReference type="GO" id="GO:0004252">
    <property type="term" value="F:serine-type endopeptidase activity"/>
    <property type="evidence" value="ECO:0007669"/>
    <property type="project" value="InterPro"/>
</dbReference>
<dbReference type="InterPro" id="IPR001254">
    <property type="entry name" value="Trypsin_dom"/>
</dbReference>